<comment type="caution">
    <text evidence="2">The sequence shown here is derived from an EMBL/GenBank/DDBJ whole genome shotgun (WGS) entry which is preliminary data.</text>
</comment>
<proteinExistence type="predicted"/>
<dbReference type="Gene3D" id="3.40.50.720">
    <property type="entry name" value="NAD(P)-binding Rossmann-like Domain"/>
    <property type="match status" value="1"/>
</dbReference>
<organism evidence="2 3">
    <name type="scientific">Nitrincola tibetensis</name>
    <dbReference type="NCBI Taxonomy" id="2219697"/>
    <lineage>
        <taxon>Bacteria</taxon>
        <taxon>Pseudomonadati</taxon>
        <taxon>Pseudomonadota</taxon>
        <taxon>Gammaproteobacteria</taxon>
        <taxon>Oceanospirillales</taxon>
        <taxon>Oceanospirillaceae</taxon>
        <taxon>Nitrincola</taxon>
    </lineage>
</organism>
<dbReference type="OrthoDB" id="9779041at2"/>
<accession>A0A364NLX7</accession>
<keyword evidence="3" id="KW-1185">Reference proteome</keyword>
<dbReference type="Pfam" id="PF01370">
    <property type="entry name" value="Epimerase"/>
    <property type="match status" value="1"/>
</dbReference>
<evidence type="ECO:0000259" key="1">
    <source>
        <dbReference type="Pfam" id="PF01370"/>
    </source>
</evidence>
<dbReference type="RefSeq" id="WP_112159144.1">
    <property type="nucleotide sequence ID" value="NZ_QKRX01000006.1"/>
</dbReference>
<dbReference type="SUPFAM" id="SSF51735">
    <property type="entry name" value="NAD(P)-binding Rossmann-fold domains"/>
    <property type="match status" value="1"/>
</dbReference>
<evidence type="ECO:0000313" key="3">
    <source>
        <dbReference type="Proteomes" id="UP000250744"/>
    </source>
</evidence>
<protein>
    <recommendedName>
        <fullName evidence="1">NAD-dependent epimerase/dehydratase domain-containing protein</fullName>
    </recommendedName>
</protein>
<dbReference type="Proteomes" id="UP000250744">
    <property type="component" value="Unassembled WGS sequence"/>
</dbReference>
<dbReference type="EMBL" id="QKRX01000006">
    <property type="protein sequence ID" value="RAU18061.1"/>
    <property type="molecule type" value="Genomic_DNA"/>
</dbReference>
<dbReference type="InterPro" id="IPR036291">
    <property type="entry name" value="NAD(P)-bd_dom_sf"/>
</dbReference>
<dbReference type="AlphaFoldDB" id="A0A364NLX7"/>
<dbReference type="InterPro" id="IPR001509">
    <property type="entry name" value="Epimerase_deHydtase"/>
</dbReference>
<sequence>MCQPEQIEQALAGAKGVIHLAAVSRGIWGERNPELCWHTNAVASEQLLKAACEQVETPLLSG</sequence>
<feature type="domain" description="NAD-dependent epimerase/dehydratase" evidence="1">
    <location>
        <begin position="2"/>
        <end position="54"/>
    </location>
</feature>
<gene>
    <name evidence="2" type="ORF">DN062_09760</name>
</gene>
<evidence type="ECO:0000313" key="2">
    <source>
        <dbReference type="EMBL" id="RAU18061.1"/>
    </source>
</evidence>
<name>A0A364NLX7_9GAMM</name>
<reference evidence="2 3" key="1">
    <citation type="submission" date="2018-06" db="EMBL/GenBank/DDBJ databases">
        <title>Nitrincola tibetense sp. nov., isolated from Lake XuguoCo on Tibetan Plateau.</title>
        <authorList>
            <person name="Xing P."/>
        </authorList>
    </citation>
    <scope>NUCLEOTIDE SEQUENCE [LARGE SCALE GENOMIC DNA]</scope>
    <source>
        <strain evidence="3">xg18</strain>
    </source>
</reference>